<proteinExistence type="predicted"/>
<name>A0A0S3RAG1_PHAAN</name>
<gene>
    <name evidence="1" type="primary">Vigan.02G014300</name>
    <name evidence="1" type="ORF">VIGAN_02014300</name>
</gene>
<evidence type="ECO:0000313" key="1">
    <source>
        <dbReference type="EMBL" id="BAT77559.1"/>
    </source>
</evidence>
<organism evidence="1 2">
    <name type="scientific">Vigna angularis var. angularis</name>
    <dbReference type="NCBI Taxonomy" id="157739"/>
    <lineage>
        <taxon>Eukaryota</taxon>
        <taxon>Viridiplantae</taxon>
        <taxon>Streptophyta</taxon>
        <taxon>Embryophyta</taxon>
        <taxon>Tracheophyta</taxon>
        <taxon>Spermatophyta</taxon>
        <taxon>Magnoliopsida</taxon>
        <taxon>eudicotyledons</taxon>
        <taxon>Gunneridae</taxon>
        <taxon>Pentapetalae</taxon>
        <taxon>rosids</taxon>
        <taxon>fabids</taxon>
        <taxon>Fabales</taxon>
        <taxon>Fabaceae</taxon>
        <taxon>Papilionoideae</taxon>
        <taxon>50 kb inversion clade</taxon>
        <taxon>NPAAA clade</taxon>
        <taxon>indigoferoid/millettioid clade</taxon>
        <taxon>Phaseoleae</taxon>
        <taxon>Vigna</taxon>
    </lineage>
</organism>
<protein>
    <submittedName>
        <fullName evidence="1">Uncharacterized protein</fullName>
    </submittedName>
</protein>
<dbReference type="Proteomes" id="UP000291084">
    <property type="component" value="Chromosome 2"/>
</dbReference>
<dbReference type="AlphaFoldDB" id="A0A0S3RAG1"/>
<dbReference type="EMBL" id="AP015035">
    <property type="protein sequence ID" value="BAT77559.1"/>
    <property type="molecule type" value="Genomic_DNA"/>
</dbReference>
<evidence type="ECO:0000313" key="2">
    <source>
        <dbReference type="Proteomes" id="UP000291084"/>
    </source>
</evidence>
<sequence length="104" mass="12042">MFTMIATIFARQLRQPARSSEQNRYKREERGGAAMSSIYKFVFFFLNITNSQSMMVVYNWSPPSNIAYNKTQSEIGLSKFSYALSINKIDNLFNCQVKFSSYSC</sequence>
<accession>A0A0S3RAG1</accession>
<reference evidence="1 2" key="1">
    <citation type="journal article" date="2015" name="Sci. Rep.">
        <title>The power of single molecule real-time sequencing technology in the de novo assembly of a eukaryotic genome.</title>
        <authorList>
            <person name="Sakai H."/>
            <person name="Naito K."/>
            <person name="Ogiso-Tanaka E."/>
            <person name="Takahashi Y."/>
            <person name="Iseki K."/>
            <person name="Muto C."/>
            <person name="Satou K."/>
            <person name="Teruya K."/>
            <person name="Shiroma A."/>
            <person name="Shimoji M."/>
            <person name="Hirano T."/>
            <person name="Itoh T."/>
            <person name="Kaga A."/>
            <person name="Tomooka N."/>
        </authorList>
    </citation>
    <scope>NUCLEOTIDE SEQUENCE [LARGE SCALE GENOMIC DNA]</scope>
    <source>
        <strain evidence="2">cv. Shumari</strain>
    </source>
</reference>
<keyword evidence="2" id="KW-1185">Reference proteome</keyword>